<evidence type="ECO:0000313" key="3">
    <source>
        <dbReference type="Proteomes" id="UP000185494"/>
    </source>
</evidence>
<evidence type="ECO:0000256" key="1">
    <source>
        <dbReference type="SAM" id="MobiDB-lite"/>
    </source>
</evidence>
<dbReference type="KEGG" id="rgi:RGI145_07920"/>
<name>A0A1L7AEE7_9PROT</name>
<reference evidence="2 3" key="1">
    <citation type="submission" date="2016-05" db="EMBL/GenBank/DDBJ databases">
        <title>Complete Genome and Methylome Analysis of Psychrotrophic Bacterial Isolates from Antarctic Lake Untersee.</title>
        <authorList>
            <person name="Fomenkov A."/>
            <person name="Akimov V.N."/>
            <person name="Vasilyeva L.V."/>
            <person name="Andersen D."/>
            <person name="Vincze T."/>
            <person name="Roberts R.J."/>
        </authorList>
    </citation>
    <scope>NUCLEOTIDE SEQUENCE [LARGE SCALE GENOMIC DNA]</scope>
    <source>
        <strain evidence="2 3">U14-5</strain>
    </source>
</reference>
<accession>A0A1L7AEE7</accession>
<feature type="region of interest" description="Disordered" evidence="1">
    <location>
        <begin position="1"/>
        <end position="28"/>
    </location>
</feature>
<evidence type="ECO:0000313" key="2">
    <source>
        <dbReference type="EMBL" id="APT57029.1"/>
    </source>
</evidence>
<feature type="region of interest" description="Disordered" evidence="1">
    <location>
        <begin position="390"/>
        <end position="410"/>
    </location>
</feature>
<dbReference type="EMBL" id="CP015583">
    <property type="protein sequence ID" value="APT57029.1"/>
    <property type="molecule type" value="Genomic_DNA"/>
</dbReference>
<dbReference type="AlphaFoldDB" id="A0A1L7AEE7"/>
<dbReference type="Proteomes" id="UP000185494">
    <property type="component" value="Chromosome 1"/>
</dbReference>
<protein>
    <submittedName>
        <fullName evidence="2">Uncharacterized protein</fullName>
    </submittedName>
</protein>
<dbReference type="RefSeq" id="WP_075797932.1">
    <property type="nucleotide sequence ID" value="NZ_CP015583.1"/>
</dbReference>
<sequence>MTPGRPERTLSDRQPFTPQAVNRFAADDTDALTFPGAGRKRDIALSRAARDRRQEAEETARDLLRGGLCDDEVYAALDGDTMLDLATCGALRDYLGRQRRRWHGFADEAHALKTKWGREYAAFCGAKGITRAIQVVVRAPVSVVRLTELREVHARDSKRLGERLRYGCKRFAPGLACDLVCSEVRVIAQHGAEVDMHFHLATRGSIEDFHEMRAYFRTSGWSWWDSLTGGSEEAERYPGALAQYESKSLAETIRQANEDGLAFSPENLVEFHRQTRHLAMTRAVGAFRRWKGELDRDGLAVIEEADGHVTIRPRRRLPAIARLRERLFTTTGARLLRLVLHDFGDGTMRPAMRVRGREGIAFGEIAETYQVAEAVAAARRALLSTEATTAIPESAPANPHGNRPSSMAAA</sequence>
<feature type="compositionally biased region" description="Basic and acidic residues" evidence="1">
    <location>
        <begin position="1"/>
        <end position="11"/>
    </location>
</feature>
<organism evidence="2 3">
    <name type="scientific">Roseomonas gilardii</name>
    <dbReference type="NCBI Taxonomy" id="257708"/>
    <lineage>
        <taxon>Bacteria</taxon>
        <taxon>Pseudomonadati</taxon>
        <taxon>Pseudomonadota</taxon>
        <taxon>Alphaproteobacteria</taxon>
        <taxon>Acetobacterales</taxon>
        <taxon>Roseomonadaceae</taxon>
        <taxon>Roseomonas</taxon>
    </lineage>
</organism>
<gene>
    <name evidence="2" type="ORF">RGI145_07920</name>
</gene>
<proteinExistence type="predicted"/>